<keyword evidence="2" id="KW-0624">Polysaccharide degradation</keyword>
<dbReference type="InterPro" id="IPR036116">
    <property type="entry name" value="FN3_sf"/>
</dbReference>
<dbReference type="AlphaFoldDB" id="A0A1G8BVP4"/>
<keyword evidence="1" id="KW-0326">Glycosidase</keyword>
<evidence type="ECO:0000259" key="4">
    <source>
        <dbReference type="PROSITE" id="PS50853"/>
    </source>
</evidence>
<organism evidence="5 6">
    <name type="scientific">Nonomuraea jiangxiensis</name>
    <dbReference type="NCBI Taxonomy" id="633440"/>
    <lineage>
        <taxon>Bacteria</taxon>
        <taxon>Bacillati</taxon>
        <taxon>Actinomycetota</taxon>
        <taxon>Actinomycetes</taxon>
        <taxon>Streptosporangiales</taxon>
        <taxon>Streptosporangiaceae</taxon>
        <taxon>Nonomuraea</taxon>
    </lineage>
</organism>
<evidence type="ECO:0000313" key="6">
    <source>
        <dbReference type="Proteomes" id="UP000199202"/>
    </source>
</evidence>
<dbReference type="Gene3D" id="2.60.40.10">
    <property type="entry name" value="Immunoglobulins"/>
    <property type="match status" value="1"/>
</dbReference>
<protein>
    <recommendedName>
        <fullName evidence="4">Fibronectin type-III domain-containing protein</fullName>
    </recommendedName>
</protein>
<dbReference type="GO" id="GO:0000272">
    <property type="term" value="P:polysaccharide catabolic process"/>
    <property type="evidence" value="ECO:0007669"/>
    <property type="project" value="UniProtKB-KW"/>
</dbReference>
<keyword evidence="1" id="KW-0378">Hydrolase</keyword>
<dbReference type="EMBL" id="FNDJ01000002">
    <property type="protein sequence ID" value="SDH36780.1"/>
    <property type="molecule type" value="Genomic_DNA"/>
</dbReference>
<dbReference type="InterPro" id="IPR003961">
    <property type="entry name" value="FN3_dom"/>
</dbReference>
<evidence type="ECO:0000256" key="2">
    <source>
        <dbReference type="ARBA" id="ARBA00023326"/>
    </source>
</evidence>
<gene>
    <name evidence="5" type="ORF">SAMN05421869_102120</name>
</gene>
<keyword evidence="2" id="KW-0119">Carbohydrate metabolism</keyword>
<proteinExistence type="predicted"/>
<dbReference type="RefSeq" id="WP_090929377.1">
    <property type="nucleotide sequence ID" value="NZ_FNDJ01000002.1"/>
</dbReference>
<keyword evidence="6" id="KW-1185">Reference proteome</keyword>
<feature type="region of interest" description="Disordered" evidence="3">
    <location>
        <begin position="284"/>
        <end position="314"/>
    </location>
</feature>
<dbReference type="InterPro" id="IPR013783">
    <property type="entry name" value="Ig-like_fold"/>
</dbReference>
<dbReference type="SUPFAM" id="SSF49265">
    <property type="entry name" value="Fibronectin type III"/>
    <property type="match status" value="1"/>
</dbReference>
<reference evidence="5 6" key="1">
    <citation type="submission" date="2016-10" db="EMBL/GenBank/DDBJ databases">
        <authorList>
            <person name="de Groot N.N."/>
        </authorList>
    </citation>
    <scope>NUCLEOTIDE SEQUENCE [LARGE SCALE GENOMIC DNA]</scope>
    <source>
        <strain evidence="5 6">CGMCC 4.6533</strain>
    </source>
</reference>
<dbReference type="CDD" id="cd00063">
    <property type="entry name" value="FN3"/>
    <property type="match status" value="1"/>
</dbReference>
<evidence type="ECO:0000256" key="1">
    <source>
        <dbReference type="ARBA" id="ARBA00023295"/>
    </source>
</evidence>
<sequence>MGDFVLAPGDGAAPQSLRIRQITLSCDADGLIGGNLILNDRFLETDIKLARQAAGILNGGISSGGSGSDPAPDTDGRVPAAPTGLIVQASAYLDQHGYAQGQATVTWGAVDSDVAGVALDPDGYEVYARRNLAGELWLMVGQTASGDLQTTVSPLVVGWEYAFKVRALNAGVKGVFSEPVVKLIPDDTTPPPVPSTPVVAARLGVIHVEWDGLGVGGVPMPIDFERVHVWMRDPLDAEDLGARVGYLDTAGTEVIPGQPYEADREIWLTSVDRSRNELTQSGHVAHDPAEEQPEPGRIPLPQPSIEPSLRRRKRTARVQWRNSERYIPELARHSGQPLLSCRRIH</sequence>
<dbReference type="OrthoDB" id="3412323at2"/>
<evidence type="ECO:0000256" key="3">
    <source>
        <dbReference type="SAM" id="MobiDB-lite"/>
    </source>
</evidence>
<dbReference type="PROSITE" id="PS50853">
    <property type="entry name" value="FN3"/>
    <property type="match status" value="1"/>
</dbReference>
<accession>A0A1G8BVP4</accession>
<feature type="domain" description="Fibronectin type-III" evidence="4">
    <location>
        <begin position="81"/>
        <end position="187"/>
    </location>
</feature>
<dbReference type="GO" id="GO:0016798">
    <property type="term" value="F:hydrolase activity, acting on glycosyl bonds"/>
    <property type="evidence" value="ECO:0007669"/>
    <property type="project" value="UniProtKB-KW"/>
</dbReference>
<evidence type="ECO:0000313" key="5">
    <source>
        <dbReference type="EMBL" id="SDH36780.1"/>
    </source>
</evidence>
<dbReference type="Proteomes" id="UP000199202">
    <property type="component" value="Unassembled WGS sequence"/>
</dbReference>
<name>A0A1G8BVP4_9ACTN</name>